<name>D6WCF7_TRICA</name>
<gene>
    <name evidence="2" type="primary">AUGUSTUS-3.0.2_04492</name>
    <name evidence="2" type="ORF">TcasGA2_TC004492</name>
</gene>
<evidence type="ECO:0000313" key="3">
    <source>
        <dbReference type="Proteomes" id="UP000007266"/>
    </source>
</evidence>
<dbReference type="HOGENOM" id="CLU_585730_0_0_1"/>
<accession>D6WCF7</accession>
<proteinExistence type="predicted"/>
<evidence type="ECO:0000313" key="2">
    <source>
        <dbReference type="EMBL" id="EEZ98878.1"/>
    </source>
</evidence>
<dbReference type="Proteomes" id="UP000007266">
    <property type="component" value="Linkage group 2"/>
</dbReference>
<dbReference type="AlphaFoldDB" id="D6WCF7"/>
<keyword evidence="3" id="KW-1185">Reference proteome</keyword>
<evidence type="ECO:0000256" key="1">
    <source>
        <dbReference type="SAM" id="MobiDB-lite"/>
    </source>
</evidence>
<feature type="region of interest" description="Disordered" evidence="1">
    <location>
        <begin position="420"/>
        <end position="448"/>
    </location>
</feature>
<reference evidence="2 3" key="1">
    <citation type="journal article" date="2008" name="Nature">
        <title>The genome of the model beetle and pest Tribolium castaneum.</title>
        <authorList>
            <consortium name="Tribolium Genome Sequencing Consortium"/>
            <person name="Richards S."/>
            <person name="Gibbs R.A."/>
            <person name="Weinstock G.M."/>
            <person name="Brown S.J."/>
            <person name="Denell R."/>
            <person name="Beeman R.W."/>
            <person name="Gibbs R."/>
            <person name="Beeman R.W."/>
            <person name="Brown S.J."/>
            <person name="Bucher G."/>
            <person name="Friedrich M."/>
            <person name="Grimmelikhuijzen C.J."/>
            <person name="Klingler M."/>
            <person name="Lorenzen M."/>
            <person name="Richards S."/>
            <person name="Roth S."/>
            <person name="Schroder R."/>
            <person name="Tautz D."/>
            <person name="Zdobnov E.M."/>
            <person name="Muzny D."/>
            <person name="Gibbs R.A."/>
            <person name="Weinstock G.M."/>
            <person name="Attaway T."/>
            <person name="Bell S."/>
            <person name="Buhay C.J."/>
            <person name="Chandrabose M.N."/>
            <person name="Chavez D."/>
            <person name="Clerk-Blankenburg K.P."/>
            <person name="Cree A."/>
            <person name="Dao M."/>
            <person name="Davis C."/>
            <person name="Chacko J."/>
            <person name="Dinh H."/>
            <person name="Dugan-Rocha S."/>
            <person name="Fowler G."/>
            <person name="Garner T.T."/>
            <person name="Garnes J."/>
            <person name="Gnirke A."/>
            <person name="Hawes A."/>
            <person name="Hernandez J."/>
            <person name="Hines S."/>
            <person name="Holder M."/>
            <person name="Hume J."/>
            <person name="Jhangiani S.N."/>
            <person name="Joshi V."/>
            <person name="Khan Z.M."/>
            <person name="Jackson L."/>
            <person name="Kovar C."/>
            <person name="Kowis A."/>
            <person name="Lee S."/>
            <person name="Lewis L.R."/>
            <person name="Margolis J."/>
            <person name="Morgan M."/>
            <person name="Nazareth L.V."/>
            <person name="Nguyen N."/>
            <person name="Okwuonu G."/>
            <person name="Parker D."/>
            <person name="Richards S."/>
            <person name="Ruiz S.J."/>
            <person name="Santibanez J."/>
            <person name="Savard J."/>
            <person name="Scherer S.E."/>
            <person name="Schneider B."/>
            <person name="Sodergren E."/>
            <person name="Tautz D."/>
            <person name="Vattahil S."/>
            <person name="Villasana D."/>
            <person name="White C.S."/>
            <person name="Wright R."/>
            <person name="Park Y."/>
            <person name="Beeman R.W."/>
            <person name="Lord J."/>
            <person name="Oppert B."/>
            <person name="Lorenzen M."/>
            <person name="Brown S."/>
            <person name="Wang L."/>
            <person name="Savard J."/>
            <person name="Tautz D."/>
            <person name="Richards S."/>
            <person name="Weinstock G."/>
            <person name="Gibbs R.A."/>
            <person name="Liu Y."/>
            <person name="Worley K."/>
            <person name="Weinstock G."/>
            <person name="Elsik C.G."/>
            <person name="Reese J.T."/>
            <person name="Elhaik E."/>
            <person name="Landan G."/>
            <person name="Graur D."/>
            <person name="Arensburger P."/>
            <person name="Atkinson P."/>
            <person name="Beeman R.W."/>
            <person name="Beidler J."/>
            <person name="Brown S.J."/>
            <person name="Demuth J.P."/>
            <person name="Drury D.W."/>
            <person name="Du Y.Z."/>
            <person name="Fujiwara H."/>
            <person name="Lorenzen M."/>
            <person name="Maselli V."/>
            <person name="Osanai M."/>
            <person name="Park Y."/>
            <person name="Robertson H.M."/>
            <person name="Tu Z."/>
            <person name="Wang J.J."/>
            <person name="Wang S."/>
            <person name="Richards S."/>
            <person name="Song H."/>
            <person name="Zhang L."/>
            <person name="Sodergren E."/>
            <person name="Werner D."/>
            <person name="Stanke M."/>
            <person name="Morgenstern B."/>
            <person name="Solovyev V."/>
            <person name="Kosarev P."/>
            <person name="Brown G."/>
            <person name="Chen H.C."/>
            <person name="Ermolaeva O."/>
            <person name="Hlavina W."/>
            <person name="Kapustin Y."/>
            <person name="Kiryutin B."/>
            <person name="Kitts P."/>
            <person name="Maglott D."/>
            <person name="Pruitt K."/>
            <person name="Sapojnikov V."/>
            <person name="Souvorov A."/>
            <person name="Mackey A.J."/>
            <person name="Waterhouse R.M."/>
            <person name="Wyder S."/>
            <person name="Zdobnov E.M."/>
            <person name="Zdobnov E.M."/>
            <person name="Wyder S."/>
            <person name="Kriventseva E.V."/>
            <person name="Kadowaki T."/>
            <person name="Bork P."/>
            <person name="Aranda M."/>
            <person name="Bao R."/>
            <person name="Beermann A."/>
            <person name="Berns N."/>
            <person name="Bolognesi R."/>
            <person name="Bonneton F."/>
            <person name="Bopp D."/>
            <person name="Brown S.J."/>
            <person name="Bucher G."/>
            <person name="Butts T."/>
            <person name="Chaumot A."/>
            <person name="Denell R.E."/>
            <person name="Ferrier D.E."/>
            <person name="Friedrich M."/>
            <person name="Gordon C.M."/>
            <person name="Jindra M."/>
            <person name="Klingler M."/>
            <person name="Lan Q."/>
            <person name="Lattorff H.M."/>
            <person name="Laudet V."/>
            <person name="von Levetsow C."/>
            <person name="Liu Z."/>
            <person name="Lutz R."/>
            <person name="Lynch J.A."/>
            <person name="da Fonseca R.N."/>
            <person name="Posnien N."/>
            <person name="Reuter R."/>
            <person name="Roth S."/>
            <person name="Savard J."/>
            <person name="Schinko J.B."/>
            <person name="Schmitt C."/>
            <person name="Schoppmeier M."/>
            <person name="Schroder R."/>
            <person name="Shippy T.D."/>
            <person name="Simonnet F."/>
            <person name="Marques-Souza H."/>
            <person name="Tautz D."/>
            <person name="Tomoyasu Y."/>
            <person name="Trauner J."/>
            <person name="Van der Zee M."/>
            <person name="Vervoort M."/>
            <person name="Wittkopp N."/>
            <person name="Wimmer E.A."/>
            <person name="Yang X."/>
            <person name="Jones A.K."/>
            <person name="Sattelle D.B."/>
            <person name="Ebert P.R."/>
            <person name="Nelson D."/>
            <person name="Scott J.G."/>
            <person name="Beeman R.W."/>
            <person name="Muthukrishnan S."/>
            <person name="Kramer K.J."/>
            <person name="Arakane Y."/>
            <person name="Beeman R.W."/>
            <person name="Zhu Q."/>
            <person name="Hogenkamp D."/>
            <person name="Dixit R."/>
            <person name="Oppert B."/>
            <person name="Jiang H."/>
            <person name="Zou Z."/>
            <person name="Marshall J."/>
            <person name="Elpidina E."/>
            <person name="Vinokurov K."/>
            <person name="Oppert C."/>
            <person name="Zou Z."/>
            <person name="Evans J."/>
            <person name="Lu Z."/>
            <person name="Zhao P."/>
            <person name="Sumathipala N."/>
            <person name="Altincicek B."/>
            <person name="Vilcinskas A."/>
            <person name="Williams M."/>
            <person name="Hultmark D."/>
            <person name="Hetru C."/>
            <person name="Jiang H."/>
            <person name="Grimmelikhuijzen C.J."/>
            <person name="Hauser F."/>
            <person name="Cazzamali G."/>
            <person name="Williamson M."/>
            <person name="Park Y."/>
            <person name="Li B."/>
            <person name="Tanaka Y."/>
            <person name="Predel R."/>
            <person name="Neupert S."/>
            <person name="Schachtner J."/>
            <person name="Verleyen P."/>
            <person name="Raible F."/>
            <person name="Bork P."/>
            <person name="Friedrich M."/>
            <person name="Walden K.K."/>
            <person name="Robertson H.M."/>
            <person name="Angeli S."/>
            <person name="Foret S."/>
            <person name="Bucher G."/>
            <person name="Schuetz S."/>
            <person name="Maleszka R."/>
            <person name="Wimmer E.A."/>
            <person name="Beeman R.W."/>
            <person name="Lorenzen M."/>
            <person name="Tomoyasu Y."/>
            <person name="Miller S.C."/>
            <person name="Grossmann D."/>
            <person name="Bucher G."/>
        </authorList>
    </citation>
    <scope>NUCLEOTIDE SEQUENCE [LARGE SCALE GENOMIC DNA]</scope>
    <source>
        <strain evidence="2 3">Georgia GA2</strain>
    </source>
</reference>
<protein>
    <submittedName>
        <fullName evidence="2">Uncharacterized protein</fullName>
    </submittedName>
</protein>
<dbReference type="EMBL" id="KQ971311">
    <property type="protein sequence ID" value="EEZ98878.1"/>
    <property type="molecule type" value="Genomic_DNA"/>
</dbReference>
<reference evidence="2 3" key="2">
    <citation type="journal article" date="2010" name="Nucleic Acids Res.">
        <title>BeetleBase in 2010: revisions to provide comprehensive genomic information for Tribolium castaneum.</title>
        <authorList>
            <person name="Kim H.S."/>
            <person name="Murphy T."/>
            <person name="Xia J."/>
            <person name="Caragea D."/>
            <person name="Park Y."/>
            <person name="Beeman R.W."/>
            <person name="Lorenzen M.D."/>
            <person name="Butcher S."/>
            <person name="Manak J.R."/>
            <person name="Brown S.J."/>
        </authorList>
    </citation>
    <scope>GENOME REANNOTATION</scope>
    <source>
        <strain evidence="2 3">Georgia GA2</strain>
    </source>
</reference>
<organism evidence="2 3">
    <name type="scientific">Tribolium castaneum</name>
    <name type="common">Red flour beetle</name>
    <dbReference type="NCBI Taxonomy" id="7070"/>
    <lineage>
        <taxon>Eukaryota</taxon>
        <taxon>Metazoa</taxon>
        <taxon>Ecdysozoa</taxon>
        <taxon>Arthropoda</taxon>
        <taxon>Hexapoda</taxon>
        <taxon>Insecta</taxon>
        <taxon>Pterygota</taxon>
        <taxon>Neoptera</taxon>
        <taxon>Endopterygota</taxon>
        <taxon>Coleoptera</taxon>
        <taxon>Polyphaga</taxon>
        <taxon>Cucujiformia</taxon>
        <taxon>Tenebrionidae</taxon>
        <taxon>Tenebrionidae incertae sedis</taxon>
        <taxon>Tribolium</taxon>
    </lineage>
</organism>
<sequence>MSCNFKKCVFVPRSSFTSALFKVLVTLKLLHGSRTGAKGSTLEDIAMYMIKHFCLDGDIKSQVLASLKYGVKMHFIQKKKEKFSLILPASSIHLAPCRFKNEEMERIHCLFPAKWQSNACNDVCANEASCCGKRRRQVPRPCCQDSDEEDAEGGTCFTCPMKKRPKSMCAQNTCSKPPAPSNSCATCHTTPQKNKSMAPCPKALPPACRRRGRPTRSKSLYDDYCQMCGDSESDDACDTCSPAYSYKAYKNCSCFCSIMAPYPSYKKHVKFAKSRSPVARKKVPNTADSYANIVLYYLSKLKGLFHSPVNHEKTSYYARDAYDSSKPILRKDSRKMGYGDSDIDAKEKACEIVNAAIQYGCANNIIEKVGNYFLLKKSEQPKQRMAVRRPTPGPDYVRCASCKNLTKFSRKYSVVNVRENRHKSKRHRGYYDDYGHTSPVRRKRSASNTSTINYCSKCYARMRSSRR</sequence>